<reference evidence="1" key="1">
    <citation type="submission" date="2023-07" db="EMBL/GenBank/DDBJ databases">
        <title>Sorghum-associated microbial communities from plants grown in Nebraska, USA.</title>
        <authorList>
            <person name="Schachtman D."/>
        </authorList>
    </citation>
    <scope>NUCLEOTIDE SEQUENCE</scope>
    <source>
        <strain evidence="1">DS2360</strain>
    </source>
</reference>
<dbReference type="AlphaFoldDB" id="A0AAE3YBZ3"/>
<protein>
    <recommendedName>
        <fullName evidence="3">Aerolysin family beta-barrel pore-forming toxin</fullName>
    </recommendedName>
</protein>
<dbReference type="PROSITE" id="PS51257">
    <property type="entry name" value="PROKAR_LIPOPROTEIN"/>
    <property type="match status" value="1"/>
</dbReference>
<evidence type="ECO:0008006" key="3">
    <source>
        <dbReference type="Google" id="ProtNLM"/>
    </source>
</evidence>
<evidence type="ECO:0000313" key="2">
    <source>
        <dbReference type="Proteomes" id="UP001184861"/>
    </source>
</evidence>
<dbReference type="CDD" id="cd20222">
    <property type="entry name" value="PFM_parasporin-2-like"/>
    <property type="match status" value="1"/>
</dbReference>
<dbReference type="SUPFAM" id="SSF56973">
    <property type="entry name" value="Aerolisin/ETX pore-forming domain"/>
    <property type="match status" value="1"/>
</dbReference>
<organism evidence="1 2">
    <name type="scientific">Chryseobacterium rhizosphaerae</name>
    <dbReference type="NCBI Taxonomy" id="395937"/>
    <lineage>
        <taxon>Bacteria</taxon>
        <taxon>Pseudomonadati</taxon>
        <taxon>Bacteroidota</taxon>
        <taxon>Flavobacteriia</taxon>
        <taxon>Flavobacteriales</taxon>
        <taxon>Weeksellaceae</taxon>
        <taxon>Chryseobacterium group</taxon>
        <taxon>Chryseobacterium</taxon>
    </lineage>
</organism>
<name>A0AAE3YBZ3_9FLAO</name>
<proteinExistence type="predicted"/>
<accession>A0AAE3YBZ3</accession>
<dbReference type="Gene3D" id="2.170.15.10">
    <property type="entry name" value="Proaerolysin, chain A, domain 3"/>
    <property type="match status" value="1"/>
</dbReference>
<evidence type="ECO:0000313" key="1">
    <source>
        <dbReference type="EMBL" id="MDR6527752.1"/>
    </source>
</evidence>
<gene>
    <name evidence="1" type="ORF">J2787_003144</name>
</gene>
<dbReference type="Proteomes" id="UP001184861">
    <property type="component" value="Unassembled WGS sequence"/>
</dbReference>
<dbReference type="EMBL" id="JAVDQY010000003">
    <property type="protein sequence ID" value="MDR6527752.1"/>
    <property type="molecule type" value="Genomic_DNA"/>
</dbReference>
<sequence length="341" mass="37766">MKKNYLRSIYLGITVLSIVSCSRADSTGLLENEKSATSNNIGNKTEKELLAKGWTIVKEIDLKPNLKESFNKNVSGKLNEQQEIKMPLKPEHLLQLGWNLNSQDDRKEIIKNLKAPTAFTGYTDPYGVIFTPDFGIETTPKNEKLWYKSNTTVISGAPQIQTDITAIEMPDASYTTEVVNSSNEDSEITVTYSYKSGYKTNWFIKGSSSIKVGTTFKTEVPLLFEGKVTTEITVGVEGGYGKEDTQETTLTSTYKTKVPANSKKMITVLTKISGSQVSYKAPISIQGTYILCSKDWKYEVNTQNITGVLRRDPSIPIDELGIIKAIANTSVKVLESPAIKL</sequence>
<dbReference type="RefSeq" id="WP_309947095.1">
    <property type="nucleotide sequence ID" value="NZ_JAVDQY010000003.1"/>
</dbReference>
<comment type="caution">
    <text evidence="1">The sequence shown here is derived from an EMBL/GenBank/DDBJ whole genome shotgun (WGS) entry which is preliminary data.</text>
</comment>